<gene>
    <name evidence="6" type="ORF">DPMN_032551</name>
    <name evidence="4" type="ORF">DPMN_052701</name>
    <name evidence="3" type="ORF">DPMN_077948</name>
    <name evidence="2" type="ORF">DPMN_084113</name>
    <name evidence="5" type="ORF">DPMN_143738</name>
</gene>
<reference evidence="2" key="1">
    <citation type="journal article" date="2019" name="bioRxiv">
        <title>The Genome of the Zebra Mussel, Dreissena polymorpha: A Resource for Invasive Species Research.</title>
        <authorList>
            <person name="McCartney M.A."/>
            <person name="Auch B."/>
            <person name="Kono T."/>
            <person name="Mallez S."/>
            <person name="Zhang Y."/>
            <person name="Obille A."/>
            <person name="Becker A."/>
            <person name="Abrahante J.E."/>
            <person name="Garbe J."/>
            <person name="Badalamenti J.P."/>
            <person name="Herman A."/>
            <person name="Mangelson H."/>
            <person name="Liachko I."/>
            <person name="Sullivan S."/>
            <person name="Sone E.D."/>
            <person name="Koren S."/>
            <person name="Silverstein K.A.T."/>
            <person name="Beckman K.B."/>
            <person name="Gohl D.M."/>
        </authorList>
    </citation>
    <scope>NUCLEOTIDE SEQUENCE</scope>
    <source>
        <strain evidence="2">Duluth1</strain>
        <tissue evidence="2">Whole animal</tissue>
    </source>
</reference>
<dbReference type="Proteomes" id="UP000828390">
    <property type="component" value="Unassembled WGS sequence"/>
</dbReference>
<evidence type="ECO:0000313" key="4">
    <source>
        <dbReference type="EMBL" id="KAH3726831.1"/>
    </source>
</evidence>
<proteinExistence type="predicted"/>
<feature type="compositionally biased region" description="Basic and acidic residues" evidence="1">
    <location>
        <begin position="51"/>
        <end position="61"/>
    </location>
</feature>
<evidence type="ECO:0000313" key="7">
    <source>
        <dbReference type="Proteomes" id="UP000828390"/>
    </source>
</evidence>
<accession>A0A9D4BIY0</accession>
<name>A0A9D4BIY0_DREPO</name>
<dbReference type="EMBL" id="JAIWYP010000002">
    <property type="protein sequence ID" value="KAH3869388.1"/>
    <property type="molecule type" value="Genomic_DNA"/>
</dbReference>
<dbReference type="EMBL" id="JAIWYP010000006">
    <property type="protein sequence ID" value="KAH3815215.1"/>
    <property type="molecule type" value="Genomic_DNA"/>
</dbReference>
<evidence type="ECO:0000313" key="3">
    <source>
        <dbReference type="EMBL" id="KAH3702920.1"/>
    </source>
</evidence>
<dbReference type="AlphaFoldDB" id="A0A9D4BIY0"/>
<dbReference type="EMBL" id="JAIWYP010000015">
    <property type="protein sequence ID" value="KAH3702920.1"/>
    <property type="molecule type" value="Genomic_DNA"/>
</dbReference>
<sequence>MAKKRTKHTVTHLTSKNQSLYTSAIVTKHLRTSGPELALFNPSSENTTRPELQRPHDPTTP</sequence>
<reference evidence="2" key="2">
    <citation type="submission" date="2020-11" db="EMBL/GenBank/DDBJ databases">
        <authorList>
            <person name="McCartney M.A."/>
            <person name="Auch B."/>
            <person name="Kono T."/>
            <person name="Mallez S."/>
            <person name="Becker A."/>
            <person name="Gohl D.M."/>
            <person name="Silverstein K.A.T."/>
            <person name="Koren S."/>
            <person name="Bechman K.B."/>
            <person name="Herman A."/>
            <person name="Abrahante J.E."/>
            <person name="Garbe J."/>
        </authorList>
    </citation>
    <scope>NUCLEOTIDE SEQUENCE</scope>
    <source>
        <strain evidence="2">Duluth1</strain>
        <tissue evidence="2">Whole animal</tissue>
    </source>
</reference>
<comment type="caution">
    <text evidence="2">The sequence shown here is derived from an EMBL/GenBank/DDBJ whole genome shotgun (WGS) entry which is preliminary data.</text>
</comment>
<keyword evidence="7" id="KW-1185">Reference proteome</keyword>
<evidence type="ECO:0000313" key="5">
    <source>
        <dbReference type="EMBL" id="KAH3815215.1"/>
    </source>
</evidence>
<dbReference type="EMBL" id="JAIWYP010000016">
    <property type="protein sequence ID" value="KAH3696637.1"/>
    <property type="molecule type" value="Genomic_DNA"/>
</dbReference>
<organism evidence="2 7">
    <name type="scientific">Dreissena polymorpha</name>
    <name type="common">Zebra mussel</name>
    <name type="synonym">Mytilus polymorpha</name>
    <dbReference type="NCBI Taxonomy" id="45954"/>
    <lineage>
        <taxon>Eukaryota</taxon>
        <taxon>Metazoa</taxon>
        <taxon>Spiralia</taxon>
        <taxon>Lophotrochozoa</taxon>
        <taxon>Mollusca</taxon>
        <taxon>Bivalvia</taxon>
        <taxon>Autobranchia</taxon>
        <taxon>Heteroconchia</taxon>
        <taxon>Euheterodonta</taxon>
        <taxon>Imparidentia</taxon>
        <taxon>Neoheterodontei</taxon>
        <taxon>Myida</taxon>
        <taxon>Dreissenoidea</taxon>
        <taxon>Dreissenidae</taxon>
        <taxon>Dreissena</taxon>
    </lineage>
</organism>
<evidence type="ECO:0000313" key="2">
    <source>
        <dbReference type="EMBL" id="KAH3696637.1"/>
    </source>
</evidence>
<feature type="compositionally biased region" description="Polar residues" evidence="1">
    <location>
        <begin position="41"/>
        <end position="50"/>
    </location>
</feature>
<dbReference type="EMBL" id="JAIWYP010000012">
    <property type="protein sequence ID" value="KAH3726831.1"/>
    <property type="molecule type" value="Genomic_DNA"/>
</dbReference>
<evidence type="ECO:0000313" key="6">
    <source>
        <dbReference type="EMBL" id="KAH3869388.1"/>
    </source>
</evidence>
<protein>
    <submittedName>
        <fullName evidence="2">Uncharacterized protein</fullName>
    </submittedName>
</protein>
<feature type="region of interest" description="Disordered" evidence="1">
    <location>
        <begin position="36"/>
        <end position="61"/>
    </location>
</feature>
<evidence type="ECO:0000256" key="1">
    <source>
        <dbReference type="SAM" id="MobiDB-lite"/>
    </source>
</evidence>